<dbReference type="SUPFAM" id="SSF55874">
    <property type="entry name" value="ATPase domain of HSP90 chaperone/DNA topoisomerase II/histidine kinase"/>
    <property type="match status" value="1"/>
</dbReference>
<feature type="domain" description="Signal transduction histidine kinase internal region" evidence="3">
    <location>
        <begin position="155"/>
        <end position="233"/>
    </location>
</feature>
<dbReference type="InterPro" id="IPR010559">
    <property type="entry name" value="Sig_transdc_His_kin_internal"/>
</dbReference>
<keyword evidence="2" id="KW-1133">Transmembrane helix</keyword>
<dbReference type="Pfam" id="PF06580">
    <property type="entry name" value="His_kinase"/>
    <property type="match status" value="1"/>
</dbReference>
<evidence type="ECO:0000256" key="1">
    <source>
        <dbReference type="SAM" id="MobiDB-lite"/>
    </source>
</evidence>
<evidence type="ECO:0000313" key="4">
    <source>
        <dbReference type="EMBL" id="CUA88871.1"/>
    </source>
</evidence>
<accession>A0A0K6HDK2</accession>
<sequence>MNSFYYPFYQLAGWGMVYAGIIFMVAQQPLFSKTELIFGAVLISTAALCSHLLRWGFKRWIKPASFVAQLVFLLVGAIVGGLIAGAMLVVCIALLQGTTWLDPVPSGQWSTLIGMVYWPNSLNMMIALIVWGALYLTIIRSRQLRDAELALSQGQLALLMQQLNPHFLFNMLNNIRALILENPTKAREALTQLSDMLRYSLQANKETQVELRDELDIVEQYIALNKIQYEERLHYSHEIDSEAYGAMIPRLLLQQSIENAIKHGIATLPEGGRIHLSVRCISDEQLEITLTNPITPQRQSNRDDTGAKRRHLKKHTGIGLANSRSRLNLTYGRAATLIFGRDESAALATLKITLPFQPATAEQLPCA</sequence>
<feature type="transmembrane region" description="Helical" evidence="2">
    <location>
        <begin position="36"/>
        <end position="55"/>
    </location>
</feature>
<feature type="region of interest" description="Disordered" evidence="1">
    <location>
        <begin position="295"/>
        <end position="314"/>
    </location>
</feature>
<gene>
    <name evidence="4" type="ORF">Ga0061064_2362</name>
</gene>
<feature type="transmembrane region" description="Helical" evidence="2">
    <location>
        <begin position="67"/>
        <end position="95"/>
    </location>
</feature>
<keyword evidence="2" id="KW-0812">Transmembrane</keyword>
<evidence type="ECO:0000313" key="5">
    <source>
        <dbReference type="Proteomes" id="UP000182598"/>
    </source>
</evidence>
<keyword evidence="4" id="KW-0808">Transferase</keyword>
<dbReference type="PANTHER" id="PTHR34220">
    <property type="entry name" value="SENSOR HISTIDINE KINASE YPDA"/>
    <property type="match status" value="1"/>
</dbReference>
<dbReference type="RefSeq" id="WP_055439989.1">
    <property type="nucleotide sequence ID" value="NZ_CYHB01000013.1"/>
</dbReference>
<dbReference type="InterPro" id="IPR036890">
    <property type="entry name" value="HATPase_C_sf"/>
</dbReference>
<proteinExistence type="predicted"/>
<dbReference type="OrthoDB" id="2514702at2"/>
<dbReference type="Gene3D" id="3.30.565.10">
    <property type="entry name" value="Histidine kinase-like ATPase, C-terminal domain"/>
    <property type="match status" value="1"/>
</dbReference>
<protein>
    <submittedName>
        <fullName evidence="4">Histidine kinase</fullName>
    </submittedName>
</protein>
<feature type="transmembrane region" description="Helical" evidence="2">
    <location>
        <begin position="12"/>
        <end position="30"/>
    </location>
</feature>
<dbReference type="InterPro" id="IPR050640">
    <property type="entry name" value="Bact_2-comp_sensor_kinase"/>
</dbReference>
<reference evidence="5" key="1">
    <citation type="submission" date="2015-08" db="EMBL/GenBank/DDBJ databases">
        <authorList>
            <person name="Varghese N."/>
        </authorList>
    </citation>
    <scope>NUCLEOTIDE SEQUENCE [LARGE SCALE GENOMIC DNA]</scope>
    <source>
        <strain evidence="5">DSM 27808</strain>
    </source>
</reference>
<dbReference type="Proteomes" id="UP000182598">
    <property type="component" value="Unassembled WGS sequence"/>
</dbReference>
<keyword evidence="5" id="KW-1185">Reference proteome</keyword>
<keyword evidence="4" id="KW-0418">Kinase</keyword>
<name>A0A0K6HDK2_9GAMM</name>
<dbReference type="PANTHER" id="PTHR34220:SF7">
    <property type="entry name" value="SENSOR HISTIDINE KINASE YPDA"/>
    <property type="match status" value="1"/>
</dbReference>
<organism evidence="4 5">
    <name type="scientific">Pseudidiomarina woesei</name>
    <dbReference type="NCBI Taxonomy" id="1381080"/>
    <lineage>
        <taxon>Bacteria</taxon>
        <taxon>Pseudomonadati</taxon>
        <taxon>Pseudomonadota</taxon>
        <taxon>Gammaproteobacteria</taxon>
        <taxon>Alteromonadales</taxon>
        <taxon>Idiomarinaceae</taxon>
        <taxon>Pseudidiomarina</taxon>
    </lineage>
</organism>
<dbReference type="GO" id="GO:0000155">
    <property type="term" value="F:phosphorelay sensor kinase activity"/>
    <property type="evidence" value="ECO:0007669"/>
    <property type="project" value="InterPro"/>
</dbReference>
<dbReference type="GO" id="GO:0016020">
    <property type="term" value="C:membrane"/>
    <property type="evidence" value="ECO:0007669"/>
    <property type="project" value="InterPro"/>
</dbReference>
<evidence type="ECO:0000259" key="3">
    <source>
        <dbReference type="Pfam" id="PF06580"/>
    </source>
</evidence>
<feature type="transmembrane region" description="Helical" evidence="2">
    <location>
        <begin position="115"/>
        <end position="136"/>
    </location>
</feature>
<keyword evidence="2" id="KW-0472">Membrane</keyword>
<dbReference type="AlphaFoldDB" id="A0A0K6HDK2"/>
<dbReference type="EMBL" id="CYHB01000013">
    <property type="protein sequence ID" value="CUA88871.1"/>
    <property type="molecule type" value="Genomic_DNA"/>
</dbReference>
<evidence type="ECO:0000256" key="2">
    <source>
        <dbReference type="SAM" id="Phobius"/>
    </source>
</evidence>